<evidence type="ECO:0000313" key="2">
    <source>
        <dbReference type="Proteomes" id="UP001221757"/>
    </source>
</evidence>
<feature type="non-terminal residue" evidence="1">
    <location>
        <position position="1"/>
    </location>
</feature>
<keyword evidence="2" id="KW-1185">Reference proteome</keyword>
<sequence>CPSLSVQGWVKTLSDVQAQTFKPYQVQQFTICFDLYLEILQNMDVWVQKALGCDMVDWLLKNCCSACTYKLDREDKLIFEMLATCDGNDSLKQVLRKEQGCLTMTVLPREEELRDLTWAVTIA</sequence>
<dbReference type="AlphaFoldDB" id="A0AAD7CDQ8"/>
<dbReference type="Proteomes" id="UP001221757">
    <property type="component" value="Unassembled WGS sequence"/>
</dbReference>
<proteinExistence type="predicted"/>
<organism evidence="1 2">
    <name type="scientific">Mycena rosella</name>
    <name type="common">Pink bonnet</name>
    <name type="synonym">Agaricus rosellus</name>
    <dbReference type="NCBI Taxonomy" id="1033263"/>
    <lineage>
        <taxon>Eukaryota</taxon>
        <taxon>Fungi</taxon>
        <taxon>Dikarya</taxon>
        <taxon>Basidiomycota</taxon>
        <taxon>Agaricomycotina</taxon>
        <taxon>Agaricomycetes</taxon>
        <taxon>Agaricomycetidae</taxon>
        <taxon>Agaricales</taxon>
        <taxon>Marasmiineae</taxon>
        <taxon>Mycenaceae</taxon>
        <taxon>Mycena</taxon>
    </lineage>
</organism>
<name>A0AAD7CDQ8_MYCRO</name>
<reference evidence="1" key="1">
    <citation type="submission" date="2023-03" db="EMBL/GenBank/DDBJ databases">
        <title>Massive genome expansion in bonnet fungi (Mycena s.s.) driven by repeated elements and novel gene families across ecological guilds.</title>
        <authorList>
            <consortium name="Lawrence Berkeley National Laboratory"/>
            <person name="Harder C.B."/>
            <person name="Miyauchi S."/>
            <person name="Viragh M."/>
            <person name="Kuo A."/>
            <person name="Thoen E."/>
            <person name="Andreopoulos B."/>
            <person name="Lu D."/>
            <person name="Skrede I."/>
            <person name="Drula E."/>
            <person name="Henrissat B."/>
            <person name="Morin E."/>
            <person name="Kohler A."/>
            <person name="Barry K."/>
            <person name="LaButti K."/>
            <person name="Morin E."/>
            <person name="Salamov A."/>
            <person name="Lipzen A."/>
            <person name="Mereny Z."/>
            <person name="Hegedus B."/>
            <person name="Baldrian P."/>
            <person name="Stursova M."/>
            <person name="Weitz H."/>
            <person name="Taylor A."/>
            <person name="Grigoriev I.V."/>
            <person name="Nagy L.G."/>
            <person name="Martin F."/>
            <person name="Kauserud H."/>
        </authorList>
    </citation>
    <scope>NUCLEOTIDE SEQUENCE</scope>
    <source>
        <strain evidence="1">CBHHK067</strain>
    </source>
</reference>
<comment type="caution">
    <text evidence="1">The sequence shown here is derived from an EMBL/GenBank/DDBJ whole genome shotgun (WGS) entry which is preliminary data.</text>
</comment>
<dbReference type="EMBL" id="JARKIE010000384">
    <property type="protein sequence ID" value="KAJ7646238.1"/>
    <property type="molecule type" value="Genomic_DNA"/>
</dbReference>
<accession>A0AAD7CDQ8</accession>
<protein>
    <submittedName>
        <fullName evidence="1">Uncharacterized protein</fullName>
    </submittedName>
</protein>
<evidence type="ECO:0000313" key="1">
    <source>
        <dbReference type="EMBL" id="KAJ7646238.1"/>
    </source>
</evidence>
<gene>
    <name evidence="1" type="ORF">B0H17DRAFT_959119</name>
</gene>